<dbReference type="GO" id="GO:0102559">
    <property type="term" value="F:peptide chain release factor N(5)-glutamine methyltransferase activity"/>
    <property type="evidence" value="ECO:0007669"/>
    <property type="project" value="UniProtKB-EC"/>
</dbReference>
<dbReference type="Gene3D" id="3.40.50.150">
    <property type="entry name" value="Vaccinia Virus protein VP39"/>
    <property type="match status" value="1"/>
</dbReference>
<accession>A0A382NKV9</accession>
<dbReference type="InterPro" id="IPR002052">
    <property type="entry name" value="DNA_methylase_N6_adenine_CS"/>
</dbReference>
<keyword evidence="2" id="KW-0489">Methyltransferase</keyword>
<evidence type="ECO:0000313" key="7">
    <source>
        <dbReference type="EMBL" id="SVC61290.1"/>
    </source>
</evidence>
<proteinExistence type="predicted"/>
<protein>
    <recommendedName>
        <fullName evidence="1">peptide chain release factor N(5)-glutamine methyltransferase</fullName>
        <ecNumber evidence="1">2.1.1.297</ecNumber>
    </recommendedName>
</protein>
<dbReference type="PANTHER" id="PTHR18895:SF74">
    <property type="entry name" value="MTRF1L RELEASE FACTOR GLUTAMINE METHYLTRANSFERASE"/>
    <property type="match status" value="1"/>
</dbReference>
<dbReference type="InterPro" id="IPR029063">
    <property type="entry name" value="SAM-dependent_MTases_sf"/>
</dbReference>
<name>A0A382NKV9_9ZZZZ</name>
<dbReference type="InterPro" id="IPR050320">
    <property type="entry name" value="N5-glutamine_MTase"/>
</dbReference>
<dbReference type="PROSITE" id="PS00092">
    <property type="entry name" value="N6_MTASE"/>
    <property type="match status" value="1"/>
</dbReference>
<organism evidence="7">
    <name type="scientific">marine metagenome</name>
    <dbReference type="NCBI Taxonomy" id="408172"/>
    <lineage>
        <taxon>unclassified sequences</taxon>
        <taxon>metagenomes</taxon>
        <taxon>ecological metagenomes</taxon>
    </lineage>
</organism>
<gene>
    <name evidence="7" type="ORF">METZ01_LOCUS314144</name>
</gene>
<feature type="domain" description="Methyltransferase small" evidence="6">
    <location>
        <begin position="6"/>
        <end position="99"/>
    </location>
</feature>
<evidence type="ECO:0000256" key="3">
    <source>
        <dbReference type="ARBA" id="ARBA00022679"/>
    </source>
</evidence>
<dbReference type="CDD" id="cd02440">
    <property type="entry name" value="AdoMet_MTases"/>
    <property type="match status" value="1"/>
</dbReference>
<evidence type="ECO:0000256" key="2">
    <source>
        <dbReference type="ARBA" id="ARBA00022603"/>
    </source>
</evidence>
<keyword evidence="3" id="KW-0808">Transferase</keyword>
<dbReference type="GO" id="GO:0003676">
    <property type="term" value="F:nucleic acid binding"/>
    <property type="evidence" value="ECO:0007669"/>
    <property type="project" value="InterPro"/>
</dbReference>
<feature type="non-terminal residue" evidence="7">
    <location>
        <position position="1"/>
    </location>
</feature>
<dbReference type="NCBIfam" id="TIGR00536">
    <property type="entry name" value="hemK_fam"/>
    <property type="match status" value="1"/>
</dbReference>
<evidence type="ECO:0000256" key="5">
    <source>
        <dbReference type="ARBA" id="ARBA00048391"/>
    </source>
</evidence>
<dbReference type="GO" id="GO:0032259">
    <property type="term" value="P:methylation"/>
    <property type="evidence" value="ECO:0007669"/>
    <property type="project" value="UniProtKB-KW"/>
</dbReference>
<dbReference type="SUPFAM" id="SSF53335">
    <property type="entry name" value="S-adenosyl-L-methionine-dependent methyltransferases"/>
    <property type="match status" value="1"/>
</dbReference>
<keyword evidence="4" id="KW-0949">S-adenosyl-L-methionine</keyword>
<reference evidence="7" key="1">
    <citation type="submission" date="2018-05" db="EMBL/GenBank/DDBJ databases">
        <authorList>
            <person name="Lanie J.A."/>
            <person name="Ng W.-L."/>
            <person name="Kazmierczak K.M."/>
            <person name="Andrzejewski T.M."/>
            <person name="Davidsen T.M."/>
            <person name="Wayne K.J."/>
            <person name="Tettelin H."/>
            <person name="Glass J.I."/>
            <person name="Rusch D."/>
            <person name="Podicherti R."/>
            <person name="Tsui H.-C.T."/>
            <person name="Winkler M.E."/>
        </authorList>
    </citation>
    <scope>NUCLEOTIDE SEQUENCE</scope>
</reference>
<evidence type="ECO:0000256" key="4">
    <source>
        <dbReference type="ARBA" id="ARBA00022691"/>
    </source>
</evidence>
<dbReference type="InterPro" id="IPR004556">
    <property type="entry name" value="HemK-like"/>
</dbReference>
<sequence>FDGRGANIADLGTGTGAIAIALALSNPGWQITAVDISQGALQLARTNALKQRTNNIEFRLASWCDGLALNKYDMVVANPPYVKPGDNCLEKSVLLFEPAIALIADNTGLGSLQQIILQSKKVLKKDSWLLLEHGFDQQARLKALLLREGYDSVSGYKDYSGIDRLICAHWSATQQYIE</sequence>
<dbReference type="Pfam" id="PF05175">
    <property type="entry name" value="MTS"/>
    <property type="match status" value="1"/>
</dbReference>
<dbReference type="AlphaFoldDB" id="A0A382NKV9"/>
<dbReference type="PANTHER" id="PTHR18895">
    <property type="entry name" value="HEMK METHYLTRANSFERASE"/>
    <property type="match status" value="1"/>
</dbReference>
<dbReference type="EMBL" id="UINC01100887">
    <property type="protein sequence ID" value="SVC61290.1"/>
    <property type="molecule type" value="Genomic_DNA"/>
</dbReference>
<dbReference type="InterPro" id="IPR007848">
    <property type="entry name" value="Small_mtfrase_dom"/>
</dbReference>
<dbReference type="EC" id="2.1.1.297" evidence="1"/>
<evidence type="ECO:0000259" key="6">
    <source>
        <dbReference type="Pfam" id="PF05175"/>
    </source>
</evidence>
<comment type="catalytic activity">
    <reaction evidence="5">
        <text>L-glutaminyl-[peptide chain release factor] + S-adenosyl-L-methionine = N(5)-methyl-L-glutaminyl-[peptide chain release factor] + S-adenosyl-L-homocysteine + H(+)</text>
        <dbReference type="Rhea" id="RHEA:42896"/>
        <dbReference type="Rhea" id="RHEA-COMP:10271"/>
        <dbReference type="Rhea" id="RHEA-COMP:10272"/>
        <dbReference type="ChEBI" id="CHEBI:15378"/>
        <dbReference type="ChEBI" id="CHEBI:30011"/>
        <dbReference type="ChEBI" id="CHEBI:57856"/>
        <dbReference type="ChEBI" id="CHEBI:59789"/>
        <dbReference type="ChEBI" id="CHEBI:61891"/>
        <dbReference type="EC" id="2.1.1.297"/>
    </reaction>
</comment>
<evidence type="ECO:0000256" key="1">
    <source>
        <dbReference type="ARBA" id="ARBA00012771"/>
    </source>
</evidence>